<dbReference type="AlphaFoldDB" id="A0A135RXL4"/>
<name>A0A135RXL4_9PEZI</name>
<sequence length="251" mass="27399">MSGAQSNVEPGQVRSQALLRCAEASAILVLVLVLVLIFTRNLDRDINRDLATQETTDSGDPIQQRCCLSPIRLRLRLPPASRPRPSTHTDTEHFKGKAPTCCSVPPSLTKLTPFPDPSNPLTHPKGPFIVHHRVPLRCTALRTETRHKFTPSLRARIRTSPPASGPPDLSRLTLYYYHRGAATTYQVPICTLPGPGPVSLLASPHLISPPTAKSTDCCCLPPSFYPTSPLDFSHVHNTSTIICIVILSSPI</sequence>
<evidence type="ECO:0000313" key="4">
    <source>
        <dbReference type="Proteomes" id="UP000070328"/>
    </source>
</evidence>
<feature type="compositionally biased region" description="Low complexity" evidence="1">
    <location>
        <begin position="77"/>
        <end position="86"/>
    </location>
</feature>
<dbReference type="Proteomes" id="UP000070328">
    <property type="component" value="Unassembled WGS sequence"/>
</dbReference>
<protein>
    <submittedName>
        <fullName evidence="3">Uncharacterized protein</fullName>
    </submittedName>
</protein>
<keyword evidence="2" id="KW-0472">Membrane</keyword>
<comment type="caution">
    <text evidence="3">The sequence shown here is derived from an EMBL/GenBank/DDBJ whole genome shotgun (WGS) entry which is preliminary data.</text>
</comment>
<keyword evidence="2" id="KW-1133">Transmembrane helix</keyword>
<feature type="transmembrane region" description="Helical" evidence="2">
    <location>
        <begin position="17"/>
        <end position="38"/>
    </location>
</feature>
<evidence type="ECO:0000313" key="3">
    <source>
        <dbReference type="EMBL" id="KXH28411.1"/>
    </source>
</evidence>
<gene>
    <name evidence="3" type="ORF">CSIM01_12221</name>
</gene>
<keyword evidence="4" id="KW-1185">Reference proteome</keyword>
<keyword evidence="2" id="KW-0812">Transmembrane</keyword>
<dbReference type="EMBL" id="JFBX01000779">
    <property type="protein sequence ID" value="KXH28411.1"/>
    <property type="molecule type" value="Genomic_DNA"/>
</dbReference>
<proteinExistence type="predicted"/>
<reference evidence="3 4" key="1">
    <citation type="submission" date="2014-02" db="EMBL/GenBank/DDBJ databases">
        <title>The genome sequence of Colletotrichum simmondsii CBS122122.</title>
        <authorList>
            <person name="Baroncelli R."/>
            <person name="Thon M.R."/>
        </authorList>
    </citation>
    <scope>NUCLEOTIDE SEQUENCE [LARGE SCALE GENOMIC DNA]</scope>
    <source>
        <strain evidence="3 4">CBS122122</strain>
    </source>
</reference>
<feature type="region of interest" description="Disordered" evidence="1">
    <location>
        <begin position="77"/>
        <end position="96"/>
    </location>
</feature>
<accession>A0A135RXL4</accession>
<evidence type="ECO:0000256" key="1">
    <source>
        <dbReference type="SAM" id="MobiDB-lite"/>
    </source>
</evidence>
<evidence type="ECO:0000256" key="2">
    <source>
        <dbReference type="SAM" id="Phobius"/>
    </source>
</evidence>
<organism evidence="3 4">
    <name type="scientific">Colletotrichum simmondsii</name>
    <dbReference type="NCBI Taxonomy" id="703756"/>
    <lineage>
        <taxon>Eukaryota</taxon>
        <taxon>Fungi</taxon>
        <taxon>Dikarya</taxon>
        <taxon>Ascomycota</taxon>
        <taxon>Pezizomycotina</taxon>
        <taxon>Sordariomycetes</taxon>
        <taxon>Hypocreomycetidae</taxon>
        <taxon>Glomerellales</taxon>
        <taxon>Glomerellaceae</taxon>
        <taxon>Colletotrichum</taxon>
        <taxon>Colletotrichum acutatum species complex</taxon>
    </lineage>
</organism>